<dbReference type="SUPFAM" id="SSF47413">
    <property type="entry name" value="lambda repressor-like DNA-binding domains"/>
    <property type="match status" value="1"/>
</dbReference>
<reference evidence="2 3" key="1">
    <citation type="submission" date="2018-02" db="EMBL/GenBank/DDBJ databases">
        <title>Insights into the biology of acidophilic members of the Acidiferrobacteraceae family derived from comparative genomic analyses.</title>
        <authorList>
            <person name="Issotta F."/>
            <person name="Thyssen C."/>
            <person name="Mena C."/>
            <person name="Moya A."/>
            <person name="Bellenberg S."/>
            <person name="Sproer C."/>
            <person name="Covarrubias P.C."/>
            <person name="Sand W."/>
            <person name="Quatrini R."/>
            <person name="Vera M."/>
        </authorList>
    </citation>
    <scope>NUCLEOTIDE SEQUENCE [LARGE SCALE GENOMIC DNA]</scope>
    <source>
        <strain evidence="3">m-1</strain>
    </source>
</reference>
<sequence>MRLRTAAGMSLRQVEDATKKEISNAYLSQLENNKIARPSPNVLHALANVYKTSYEDLMKRAGYLSSDTEASGQKKGKVATFAVQGLTPEEENALLEYLAFIRKQRRK</sequence>
<name>A0A368HJA1_9GAMM</name>
<dbReference type="Pfam" id="PF01381">
    <property type="entry name" value="HTH_3"/>
    <property type="match status" value="1"/>
</dbReference>
<dbReference type="AlphaFoldDB" id="A0A368HJA1"/>
<proteinExistence type="predicted"/>
<dbReference type="Proteomes" id="UP000253250">
    <property type="component" value="Unassembled WGS sequence"/>
</dbReference>
<dbReference type="GO" id="GO:0003677">
    <property type="term" value="F:DNA binding"/>
    <property type="evidence" value="ECO:0007669"/>
    <property type="project" value="InterPro"/>
</dbReference>
<feature type="domain" description="HTH cro/C1-type" evidence="1">
    <location>
        <begin position="2"/>
        <end position="57"/>
    </location>
</feature>
<dbReference type="CDD" id="cd00093">
    <property type="entry name" value="HTH_XRE"/>
    <property type="match status" value="1"/>
</dbReference>
<gene>
    <name evidence="2" type="ORF">C4900_07940</name>
</gene>
<dbReference type="EMBL" id="PSYR01000002">
    <property type="protein sequence ID" value="RCN57127.1"/>
    <property type="molecule type" value="Genomic_DNA"/>
</dbReference>
<dbReference type="OrthoDB" id="9809730at2"/>
<protein>
    <submittedName>
        <fullName evidence="2">XRE family transcriptional regulator</fullName>
    </submittedName>
</protein>
<dbReference type="PROSITE" id="PS50943">
    <property type="entry name" value="HTH_CROC1"/>
    <property type="match status" value="1"/>
</dbReference>
<dbReference type="InterPro" id="IPR010982">
    <property type="entry name" value="Lambda_DNA-bd_dom_sf"/>
</dbReference>
<evidence type="ECO:0000313" key="3">
    <source>
        <dbReference type="Proteomes" id="UP000253250"/>
    </source>
</evidence>
<comment type="caution">
    <text evidence="2">The sequence shown here is derived from an EMBL/GenBank/DDBJ whole genome shotgun (WGS) entry which is preliminary data.</text>
</comment>
<dbReference type="SMART" id="SM00530">
    <property type="entry name" value="HTH_XRE"/>
    <property type="match status" value="1"/>
</dbReference>
<keyword evidence="3" id="KW-1185">Reference proteome</keyword>
<dbReference type="Gene3D" id="1.10.260.40">
    <property type="entry name" value="lambda repressor-like DNA-binding domains"/>
    <property type="match status" value="1"/>
</dbReference>
<accession>A0A368HJA1</accession>
<organism evidence="2 3">
    <name type="scientific">Acidiferrobacter thiooxydans</name>
    <dbReference type="NCBI Taxonomy" id="163359"/>
    <lineage>
        <taxon>Bacteria</taxon>
        <taxon>Pseudomonadati</taxon>
        <taxon>Pseudomonadota</taxon>
        <taxon>Gammaproteobacteria</taxon>
        <taxon>Acidiferrobacterales</taxon>
        <taxon>Acidiferrobacteraceae</taxon>
        <taxon>Acidiferrobacter</taxon>
    </lineage>
</organism>
<evidence type="ECO:0000313" key="2">
    <source>
        <dbReference type="EMBL" id="RCN57127.1"/>
    </source>
</evidence>
<dbReference type="InterPro" id="IPR001387">
    <property type="entry name" value="Cro/C1-type_HTH"/>
</dbReference>
<evidence type="ECO:0000259" key="1">
    <source>
        <dbReference type="PROSITE" id="PS50943"/>
    </source>
</evidence>